<dbReference type="Proteomes" id="UP001159363">
    <property type="component" value="Chromosome 8"/>
</dbReference>
<reference evidence="1 2" key="1">
    <citation type="submission" date="2023-02" db="EMBL/GenBank/DDBJ databases">
        <title>LHISI_Scaffold_Assembly.</title>
        <authorList>
            <person name="Stuart O.P."/>
            <person name="Cleave R."/>
            <person name="Magrath M.J.L."/>
            <person name="Mikheyev A.S."/>
        </authorList>
    </citation>
    <scope>NUCLEOTIDE SEQUENCE [LARGE SCALE GENOMIC DNA]</scope>
    <source>
        <strain evidence="1">Daus_M_001</strain>
        <tissue evidence="1">Leg muscle</tissue>
    </source>
</reference>
<protein>
    <submittedName>
        <fullName evidence="1">Uncharacterized protein</fullName>
    </submittedName>
</protein>
<evidence type="ECO:0000313" key="2">
    <source>
        <dbReference type="Proteomes" id="UP001159363"/>
    </source>
</evidence>
<proteinExistence type="predicted"/>
<organism evidence="1 2">
    <name type="scientific">Dryococelus australis</name>
    <dbReference type="NCBI Taxonomy" id="614101"/>
    <lineage>
        <taxon>Eukaryota</taxon>
        <taxon>Metazoa</taxon>
        <taxon>Ecdysozoa</taxon>
        <taxon>Arthropoda</taxon>
        <taxon>Hexapoda</taxon>
        <taxon>Insecta</taxon>
        <taxon>Pterygota</taxon>
        <taxon>Neoptera</taxon>
        <taxon>Polyneoptera</taxon>
        <taxon>Phasmatodea</taxon>
        <taxon>Verophasmatodea</taxon>
        <taxon>Anareolatae</taxon>
        <taxon>Phasmatidae</taxon>
        <taxon>Eurycanthinae</taxon>
        <taxon>Dryococelus</taxon>
    </lineage>
</organism>
<sequence length="166" mass="18580">MKPGRGNIEDKVYSTRQLQELPFSGAILFIDSFTECDTTCAIFIKNKLSILKCFLKMPNETKAIANIFYDPTSTPDAVAQTGEEMFLTMYQAPSSERDLINHLYNSFVKSSIKVKANLASLPLTQGAAKQHSFRVYLQTQQWLENDSLSIQHVGVGYKTTVESSTP</sequence>
<comment type="caution">
    <text evidence="1">The sequence shown here is derived from an EMBL/GenBank/DDBJ whole genome shotgun (WGS) entry which is preliminary data.</text>
</comment>
<evidence type="ECO:0000313" key="1">
    <source>
        <dbReference type="EMBL" id="KAJ8875737.1"/>
    </source>
</evidence>
<gene>
    <name evidence="1" type="ORF">PR048_023636</name>
</gene>
<keyword evidence="2" id="KW-1185">Reference proteome</keyword>
<accession>A0ABQ9GUP1</accession>
<dbReference type="EMBL" id="JARBHB010000009">
    <property type="protein sequence ID" value="KAJ8875737.1"/>
    <property type="molecule type" value="Genomic_DNA"/>
</dbReference>
<name>A0ABQ9GUP1_9NEOP</name>